<evidence type="ECO:0000259" key="2">
    <source>
        <dbReference type="Pfam" id="PF13441"/>
    </source>
</evidence>
<dbReference type="RefSeq" id="WP_127786354.1">
    <property type="nucleotide sequence ID" value="NZ_SACL01000001.1"/>
</dbReference>
<comment type="caution">
    <text evidence="3">The sequence shown here is derived from an EMBL/GenBank/DDBJ whole genome shotgun (WGS) entry which is preliminary data.</text>
</comment>
<dbReference type="AlphaFoldDB" id="A0A437MP97"/>
<gene>
    <name evidence="3" type="ORF">EOD42_05065</name>
</gene>
<reference evidence="3 4" key="1">
    <citation type="submission" date="2019-01" db="EMBL/GenBank/DDBJ databases">
        <authorList>
            <person name="Chen W.-M."/>
        </authorList>
    </citation>
    <scope>NUCLEOTIDE SEQUENCE [LARGE SCALE GENOMIC DNA]</scope>
    <source>
        <strain evidence="3 4">CCP-6</strain>
    </source>
</reference>
<dbReference type="Pfam" id="PF13441">
    <property type="entry name" value="Gly-zipper_YMGG"/>
    <property type="match status" value="1"/>
</dbReference>
<keyword evidence="1" id="KW-0732">Signal</keyword>
<accession>A0A437MP97</accession>
<proteinExistence type="predicted"/>
<name>A0A437MP97_9PROT</name>
<dbReference type="PROSITE" id="PS51257">
    <property type="entry name" value="PROKAR_LIPOPROTEIN"/>
    <property type="match status" value="1"/>
</dbReference>
<evidence type="ECO:0000256" key="1">
    <source>
        <dbReference type="SAM" id="SignalP"/>
    </source>
</evidence>
<dbReference type="InterPro" id="IPR027367">
    <property type="entry name" value="Gly-zipper_YMGG"/>
</dbReference>
<sequence length="93" mass="8529">MFRKLALPLVLVGALGATACTNPYDPGQRAAGGALIGAGSGAALGAIAGGGRGAAIGAIAGGLVGGAAGVVTTPQAPPPAYAPAPAYSSPYGK</sequence>
<organism evidence="3 4">
    <name type="scientific">Rhodovarius crocodyli</name>
    <dbReference type="NCBI Taxonomy" id="1979269"/>
    <lineage>
        <taxon>Bacteria</taxon>
        <taxon>Pseudomonadati</taxon>
        <taxon>Pseudomonadota</taxon>
        <taxon>Alphaproteobacteria</taxon>
        <taxon>Acetobacterales</taxon>
        <taxon>Roseomonadaceae</taxon>
        <taxon>Rhodovarius</taxon>
    </lineage>
</organism>
<dbReference type="EMBL" id="SACL01000001">
    <property type="protein sequence ID" value="RVT99460.1"/>
    <property type="molecule type" value="Genomic_DNA"/>
</dbReference>
<feature type="chain" id="PRO_5019236050" evidence="1">
    <location>
        <begin position="20"/>
        <end position="93"/>
    </location>
</feature>
<evidence type="ECO:0000313" key="3">
    <source>
        <dbReference type="EMBL" id="RVT99460.1"/>
    </source>
</evidence>
<keyword evidence="4" id="KW-1185">Reference proteome</keyword>
<protein>
    <submittedName>
        <fullName evidence="3">Cell envelope biogenesis protein OmpA</fullName>
    </submittedName>
</protein>
<evidence type="ECO:0000313" key="4">
    <source>
        <dbReference type="Proteomes" id="UP000282957"/>
    </source>
</evidence>
<feature type="signal peptide" evidence="1">
    <location>
        <begin position="1"/>
        <end position="19"/>
    </location>
</feature>
<feature type="domain" description="YMGG-like Gly-zipper" evidence="2">
    <location>
        <begin position="28"/>
        <end position="69"/>
    </location>
</feature>
<dbReference type="Proteomes" id="UP000282957">
    <property type="component" value="Unassembled WGS sequence"/>
</dbReference>